<proteinExistence type="predicted"/>
<dbReference type="AlphaFoldDB" id="A0A398CRI3"/>
<comment type="caution">
    <text evidence="1">The sequence shown here is derived from an EMBL/GenBank/DDBJ whole genome shotgun (WGS) entry which is preliminary data.</text>
</comment>
<organism evidence="1 2">
    <name type="scientific">Cohnella faecalis</name>
    <dbReference type="NCBI Taxonomy" id="2315694"/>
    <lineage>
        <taxon>Bacteria</taxon>
        <taxon>Bacillati</taxon>
        <taxon>Bacillota</taxon>
        <taxon>Bacilli</taxon>
        <taxon>Bacillales</taxon>
        <taxon>Paenibacillaceae</taxon>
        <taxon>Cohnella</taxon>
    </lineage>
</organism>
<dbReference type="RefSeq" id="WP_119148555.1">
    <property type="nucleotide sequence ID" value="NZ_JBHSOV010000006.1"/>
</dbReference>
<evidence type="ECO:0000313" key="2">
    <source>
        <dbReference type="Proteomes" id="UP000266340"/>
    </source>
</evidence>
<protein>
    <submittedName>
        <fullName evidence="1">Uncharacterized protein</fullName>
    </submittedName>
</protein>
<gene>
    <name evidence="1" type="ORF">D3H35_07875</name>
</gene>
<evidence type="ECO:0000313" key="1">
    <source>
        <dbReference type="EMBL" id="RIE03879.1"/>
    </source>
</evidence>
<keyword evidence="2" id="KW-1185">Reference proteome</keyword>
<name>A0A398CRI3_9BACL</name>
<sequence>MSKASEEFSSFVGGLKQEFDQFSAKFAAAVKEGAEAAGEQIMPSVEEFSRPSSVFAEKFAAAVKGGATVAGGQIMAAGMEFVQALIASKTKKQ</sequence>
<accession>A0A398CRI3</accession>
<dbReference type="Proteomes" id="UP000266340">
    <property type="component" value="Unassembled WGS sequence"/>
</dbReference>
<reference evidence="1 2" key="1">
    <citation type="submission" date="2018-09" db="EMBL/GenBank/DDBJ databases">
        <title>Cohnella cavernae sp. nov., isolated from a karst cave.</title>
        <authorList>
            <person name="Zhu H."/>
        </authorList>
    </citation>
    <scope>NUCLEOTIDE SEQUENCE [LARGE SCALE GENOMIC DNA]</scope>
    <source>
        <strain evidence="1 2">K2E09-144</strain>
    </source>
</reference>
<dbReference type="EMBL" id="QXJM01000029">
    <property type="protein sequence ID" value="RIE03879.1"/>
    <property type="molecule type" value="Genomic_DNA"/>
</dbReference>